<comment type="caution">
    <text evidence="5">The sequence shown here is derived from an EMBL/GenBank/DDBJ whole genome shotgun (WGS) entry which is preliminary data.</text>
</comment>
<evidence type="ECO:0000313" key="6">
    <source>
        <dbReference type="Proteomes" id="UP000542342"/>
    </source>
</evidence>
<keyword evidence="6" id="KW-1185">Reference proteome</keyword>
<feature type="domain" description="Bacterial sugar transferase" evidence="4">
    <location>
        <begin position="51"/>
        <end position="232"/>
    </location>
</feature>
<dbReference type="EMBL" id="JACEFB010000004">
    <property type="protein sequence ID" value="MBA2226031.1"/>
    <property type="molecule type" value="Genomic_DNA"/>
</dbReference>
<accession>A0A7V8VDN2</accession>
<keyword evidence="5" id="KW-0808">Transferase</keyword>
<evidence type="ECO:0000256" key="2">
    <source>
        <dbReference type="SAM" id="MobiDB-lite"/>
    </source>
</evidence>
<evidence type="ECO:0000313" key="5">
    <source>
        <dbReference type="EMBL" id="MBA2226031.1"/>
    </source>
</evidence>
<evidence type="ECO:0000256" key="3">
    <source>
        <dbReference type="SAM" id="Phobius"/>
    </source>
</evidence>
<comment type="similarity">
    <text evidence="1">Belongs to the bacterial sugar transferase family.</text>
</comment>
<evidence type="ECO:0000256" key="1">
    <source>
        <dbReference type="ARBA" id="ARBA00006464"/>
    </source>
</evidence>
<feature type="transmembrane region" description="Helical" evidence="3">
    <location>
        <begin position="54"/>
        <end position="75"/>
    </location>
</feature>
<dbReference type="GO" id="GO:0016780">
    <property type="term" value="F:phosphotransferase activity, for other substituted phosphate groups"/>
    <property type="evidence" value="ECO:0007669"/>
    <property type="project" value="TreeGrafter"/>
</dbReference>
<name>A0A7V8VDN2_9BACT</name>
<organism evidence="5 6">
    <name type="scientific">Thermogemmata fonticola</name>
    <dbReference type="NCBI Taxonomy" id="2755323"/>
    <lineage>
        <taxon>Bacteria</taxon>
        <taxon>Pseudomonadati</taxon>
        <taxon>Planctomycetota</taxon>
        <taxon>Planctomycetia</taxon>
        <taxon>Gemmatales</taxon>
        <taxon>Gemmataceae</taxon>
        <taxon>Thermogemmata</taxon>
    </lineage>
</organism>
<dbReference type="AlphaFoldDB" id="A0A7V8VDN2"/>
<dbReference type="PANTHER" id="PTHR30576:SF0">
    <property type="entry name" value="UNDECAPRENYL-PHOSPHATE N-ACETYLGALACTOSAMINYL 1-PHOSPHATE TRANSFERASE-RELATED"/>
    <property type="match status" value="1"/>
</dbReference>
<proteinExistence type="inferred from homology"/>
<feature type="region of interest" description="Disordered" evidence="2">
    <location>
        <begin position="1"/>
        <end position="22"/>
    </location>
</feature>
<protein>
    <submittedName>
        <fullName evidence="5">Sugar transferase</fullName>
    </submittedName>
</protein>
<evidence type="ECO:0000259" key="4">
    <source>
        <dbReference type="Pfam" id="PF02397"/>
    </source>
</evidence>
<dbReference type="Proteomes" id="UP000542342">
    <property type="component" value="Unassembled WGS sequence"/>
</dbReference>
<gene>
    <name evidence="5" type="ORF">H0921_07635</name>
</gene>
<reference evidence="5 6" key="1">
    <citation type="submission" date="2020-07" db="EMBL/GenBank/DDBJ databases">
        <title>Thermogemmata thermophila gen. nov., sp. nov., a novel moderate thermophilic planctomycete from a Kamchatka hot spring.</title>
        <authorList>
            <person name="Elcheninov A.G."/>
            <person name="Podosokorskaya O.A."/>
            <person name="Kovaleva O.L."/>
            <person name="Novikov A."/>
            <person name="Bonch-Osmolovskaya E.A."/>
            <person name="Toshchakov S.V."/>
            <person name="Kublanov I.V."/>
        </authorList>
    </citation>
    <scope>NUCLEOTIDE SEQUENCE [LARGE SCALE GENOMIC DNA]</scope>
    <source>
        <strain evidence="5 6">2918</strain>
    </source>
</reference>
<dbReference type="PANTHER" id="PTHR30576">
    <property type="entry name" value="COLANIC BIOSYNTHESIS UDP-GLUCOSE LIPID CARRIER TRANSFERASE"/>
    <property type="match status" value="1"/>
</dbReference>
<dbReference type="InterPro" id="IPR003362">
    <property type="entry name" value="Bact_transf"/>
</dbReference>
<dbReference type="RefSeq" id="WP_194537468.1">
    <property type="nucleotide sequence ID" value="NZ_JACEFB010000004.1"/>
</dbReference>
<dbReference type="Pfam" id="PF02397">
    <property type="entry name" value="Bac_transf"/>
    <property type="match status" value="1"/>
</dbReference>
<feature type="transmembrane region" description="Helical" evidence="3">
    <location>
        <begin position="219"/>
        <end position="238"/>
    </location>
</feature>
<keyword evidence="3" id="KW-1133">Transmembrane helix</keyword>
<keyword evidence="3" id="KW-0472">Membrane</keyword>
<sequence length="247" mass="28144">MAPTLLSSSGSSKLQVRSANRTSAVPRLRRRLAVPPLVVPPPTVGERLRDALEALLAAGLLLLTAPLCVLCCLLVRVTSRGPAIYSQSRVGRGGRIFTLYKIRTMYHDCEKATGPRWSGPNDPRITPVGRILRKLHLDELPQLWNVIRGDMRLIGPRPERPEIVARLREHIVGYDRRHLVKPGITGFAQIHLPPDTCLRSVRNKLAYDLFYIRRRHWRFDLYILLATVLKLLGLRRLYHRPPRYPTA</sequence>
<keyword evidence="3" id="KW-0812">Transmembrane</keyword>